<feature type="compositionally biased region" description="Polar residues" evidence="2">
    <location>
        <begin position="38"/>
        <end position="48"/>
    </location>
</feature>
<feature type="compositionally biased region" description="Basic and acidic residues" evidence="2">
    <location>
        <begin position="867"/>
        <end position="882"/>
    </location>
</feature>
<feature type="compositionally biased region" description="Basic and acidic residues" evidence="2">
    <location>
        <begin position="573"/>
        <end position="607"/>
    </location>
</feature>
<dbReference type="PANTHER" id="PTHR15742">
    <property type="entry name" value="GIRDIN"/>
    <property type="match status" value="1"/>
</dbReference>
<feature type="compositionally biased region" description="Basic and acidic residues" evidence="2">
    <location>
        <begin position="828"/>
        <end position="854"/>
    </location>
</feature>
<feature type="compositionally biased region" description="Basic and acidic residues" evidence="2">
    <location>
        <begin position="321"/>
        <end position="338"/>
    </location>
</feature>
<feature type="compositionally biased region" description="Basic and acidic residues" evidence="2">
    <location>
        <begin position="454"/>
        <end position="468"/>
    </location>
</feature>
<feature type="compositionally biased region" description="Basic and acidic residues" evidence="2">
    <location>
        <begin position="479"/>
        <end position="489"/>
    </location>
</feature>
<dbReference type="InterPro" id="IPR049885">
    <property type="entry name" value="MTCL1-3"/>
</dbReference>
<dbReference type="Proteomes" id="UP001164746">
    <property type="component" value="Chromosome 10"/>
</dbReference>
<feature type="compositionally biased region" description="Basic and acidic residues" evidence="2">
    <location>
        <begin position="515"/>
        <end position="529"/>
    </location>
</feature>
<sequence>MSEEEKENTPAVCERFEAQAWRKICKNCFQPPDKHSASAISNGHQEVSIQKDTKGAAATSIKDKYEQLEREKDQPRDLPHTLPRTKGKGGLASLTEKYNELDMKSGKLPASPSGNIPPPVFPKTFKRDGDGGLQKSKFGSVENISITDIDTKPSSSIGIKNKFKFGSMENISDHGKKKDASHITISTSKFGGSSENISGSKASGAPSKDKSNLLNKLDAFQSELKSGSASKAGPTVIHKQKDGNVEIINLPPKGEKDSKGIRGDIKDKSSLTLDIKGTASNKTKEGEEKGKIGFKSVFEIKSPVPENATHKSPRDLLSPTRKVDKTIEHNKTEEEVPKKGLLGKSQDQLKHLSKDKDDTSNTLDKNKFNLKDQLKSPSHDKSLDKGPLSKIQLRDQLKSPSPDTDKSPLSKFKDRLLSPTAEKDNLSWKDKLKSSPKESSTDLKHQLKSPSQTADKKPDLKPEIKQADTKQSSVASFKDQLKSKSERQTSSENTESPKLTDLKGQLKPKTAVNERVIDTKLGEKDDKKKGFSFKDQLKSNKEQEADKSKTSFKDRIKSPMKDISTDHSTPTDNRSKVSSFKDRLKSHGKEEEKHDDKKTPSTLDNKKAAFNIKDQLKSSKSDKDTSKDIKDSLCSTQEKRGVLNFKDQLKSSKSEHDKTTDKPKTLFEKKDSDKTAKPFELKSLKKSDDSDKAKPDEKAKFHLPALKSKEKDSKFGNKDLKDVPEKKDSTLKNKFEVPKLKEKESKFGAKVLKDVSDKKESEPKNKFEVPKLKSSRFDKSETEKKTEKDEKPEPKTLFGKGAFKTLKAKDNSINDSKVNTKTDNNVKVVDKHEATLNDKNQKTIENTTVRKIDDLTSDFPTETKSTGTHEKGSDVDNEKDNNKPQLSDISNNNFERISTDTDTSTSELSDSKGKSEACAQTSSQDQEKSPLHVDTQVFTSSRSKTAGVSSLADIDSVDSTDADNKHIELSGLEFIKSPLSDSGIGGDSLTQNGDISGTEKPNSVHVDRKPTVEFSEDEIKKLKEELINMTERCQNLEKENEILSDGLKKKESSLQEEKQQVEDTLKDLREQLTSMQGKCSRLEADNLNLLNDKGAVKEPSSNKPDTDERMDEGGDERGSAATAQLMEDMIEENEALKDDIKELKAEMEEMYDSFRDQEAEEFRELQKELDFTAKNCRILQFKLRKMERRNEQLESDRGSIEDRMRSLQSQFADRDAVAHIRSLEDELRMSKEMAVRLHDELDVIEERRGKVEEENRHLTELLEQADRKQFRLELEVDKLRDKVVDLRSQVREAGSGGTSNGEPRKD</sequence>
<keyword evidence="1" id="KW-0175">Coiled coil</keyword>
<feature type="coiled-coil region" evidence="1">
    <location>
        <begin position="1012"/>
        <end position="1085"/>
    </location>
</feature>
<feature type="compositionally biased region" description="Low complexity" evidence="2">
    <location>
        <begin position="817"/>
        <end position="827"/>
    </location>
</feature>
<feature type="region of interest" description="Disordered" evidence="2">
    <location>
        <begin position="1091"/>
        <end position="1121"/>
    </location>
</feature>
<protein>
    <submittedName>
        <fullName evidence="3">MTCL1-like protein</fullName>
    </submittedName>
</protein>
<feature type="region of interest" description="Disordered" evidence="2">
    <location>
        <begin position="1287"/>
        <end position="1306"/>
    </location>
</feature>
<reference evidence="3" key="1">
    <citation type="submission" date="2022-11" db="EMBL/GenBank/DDBJ databases">
        <title>Centuries of genome instability and evolution in soft-shell clam transmissible cancer (bioRxiv).</title>
        <authorList>
            <person name="Hart S.F.M."/>
            <person name="Yonemitsu M.A."/>
            <person name="Giersch R.M."/>
            <person name="Beal B.F."/>
            <person name="Arriagada G."/>
            <person name="Davis B.W."/>
            <person name="Ostrander E.A."/>
            <person name="Goff S.P."/>
            <person name="Metzger M.J."/>
        </authorList>
    </citation>
    <scope>NUCLEOTIDE SEQUENCE</scope>
    <source>
        <strain evidence="3">MELC-2E11</strain>
        <tissue evidence="3">Siphon/mantle</tissue>
    </source>
</reference>
<evidence type="ECO:0000256" key="1">
    <source>
        <dbReference type="SAM" id="Coils"/>
    </source>
</evidence>
<feature type="compositionally biased region" description="Basic and acidic residues" evidence="2">
    <location>
        <begin position="392"/>
        <end position="445"/>
    </location>
</feature>
<name>A0ABY7F2M1_MYAAR</name>
<feature type="compositionally biased region" description="Polar residues" evidence="2">
    <location>
        <begin position="183"/>
        <end position="201"/>
    </location>
</feature>
<feature type="region of interest" description="Disordered" evidence="2">
    <location>
        <begin position="169"/>
        <end position="963"/>
    </location>
</feature>
<feature type="compositionally biased region" description="Basic and acidic residues" evidence="2">
    <location>
        <begin position="171"/>
        <end position="181"/>
    </location>
</feature>
<proteinExistence type="predicted"/>
<dbReference type="EMBL" id="CP111021">
    <property type="protein sequence ID" value="WAR16410.1"/>
    <property type="molecule type" value="Genomic_DNA"/>
</dbReference>
<evidence type="ECO:0000313" key="4">
    <source>
        <dbReference type="Proteomes" id="UP001164746"/>
    </source>
</evidence>
<feature type="region of interest" description="Disordered" evidence="2">
    <location>
        <begin position="977"/>
        <end position="1010"/>
    </location>
</feature>
<feature type="compositionally biased region" description="Basic and acidic residues" evidence="2">
    <location>
        <begin position="707"/>
        <end position="794"/>
    </location>
</feature>
<dbReference type="PANTHER" id="PTHR15742:SF5">
    <property type="entry name" value="GIRDIN"/>
    <property type="match status" value="1"/>
</dbReference>
<gene>
    <name evidence="3" type="ORF">MAR_031004</name>
</gene>
<feature type="compositionally biased region" description="Basic and acidic residues" evidence="2">
    <location>
        <begin position="253"/>
        <end position="269"/>
    </location>
</feature>
<evidence type="ECO:0000256" key="2">
    <source>
        <dbReference type="SAM" id="MobiDB-lite"/>
    </source>
</evidence>
<feature type="compositionally biased region" description="Basic and acidic residues" evidence="2">
    <location>
        <begin position="282"/>
        <end position="291"/>
    </location>
</feature>
<feature type="compositionally biased region" description="Basic and acidic residues" evidence="2">
    <location>
        <begin position="61"/>
        <end position="79"/>
    </location>
</feature>
<feature type="compositionally biased region" description="Polar residues" evidence="2">
    <location>
        <begin position="988"/>
        <end position="1001"/>
    </location>
</feature>
<keyword evidence="4" id="KW-1185">Reference proteome</keyword>
<feature type="compositionally biased region" description="Basic and acidic residues" evidence="2">
    <location>
        <begin position="535"/>
        <end position="565"/>
    </location>
</feature>
<evidence type="ECO:0000313" key="3">
    <source>
        <dbReference type="EMBL" id="WAR16410.1"/>
    </source>
</evidence>
<accession>A0ABY7F2M1</accession>
<feature type="compositionally biased region" description="Basic and acidic residues" evidence="2">
    <location>
        <begin position="347"/>
        <end position="384"/>
    </location>
</feature>
<organism evidence="3 4">
    <name type="scientific">Mya arenaria</name>
    <name type="common">Soft-shell clam</name>
    <dbReference type="NCBI Taxonomy" id="6604"/>
    <lineage>
        <taxon>Eukaryota</taxon>
        <taxon>Metazoa</taxon>
        <taxon>Spiralia</taxon>
        <taxon>Lophotrochozoa</taxon>
        <taxon>Mollusca</taxon>
        <taxon>Bivalvia</taxon>
        <taxon>Autobranchia</taxon>
        <taxon>Heteroconchia</taxon>
        <taxon>Euheterodonta</taxon>
        <taxon>Imparidentia</taxon>
        <taxon>Neoheterodontei</taxon>
        <taxon>Myida</taxon>
        <taxon>Myoidea</taxon>
        <taxon>Myidae</taxon>
        <taxon>Mya</taxon>
    </lineage>
</organism>
<feature type="compositionally biased region" description="Polar residues" evidence="2">
    <location>
        <begin position="936"/>
        <end position="948"/>
    </location>
</feature>
<feature type="compositionally biased region" description="Basic and acidic residues" evidence="2">
    <location>
        <begin position="1104"/>
        <end position="1118"/>
    </location>
</feature>
<feature type="region of interest" description="Disordered" evidence="2">
    <location>
        <begin position="32"/>
        <end position="92"/>
    </location>
</feature>
<feature type="compositionally biased region" description="Polar residues" evidence="2">
    <location>
        <begin position="883"/>
        <end position="896"/>
    </location>
</feature>
<feature type="region of interest" description="Disordered" evidence="2">
    <location>
        <begin position="104"/>
        <end position="137"/>
    </location>
</feature>
<feature type="compositionally biased region" description="Basic and acidic residues" evidence="2">
    <location>
        <begin position="614"/>
        <end position="700"/>
    </location>
</feature>